<accession>A0AC35FIS0</accession>
<organism evidence="1 2">
    <name type="scientific">Panagrolaimus sp. PS1159</name>
    <dbReference type="NCBI Taxonomy" id="55785"/>
    <lineage>
        <taxon>Eukaryota</taxon>
        <taxon>Metazoa</taxon>
        <taxon>Ecdysozoa</taxon>
        <taxon>Nematoda</taxon>
        <taxon>Chromadorea</taxon>
        <taxon>Rhabditida</taxon>
        <taxon>Tylenchina</taxon>
        <taxon>Panagrolaimomorpha</taxon>
        <taxon>Panagrolaimoidea</taxon>
        <taxon>Panagrolaimidae</taxon>
        <taxon>Panagrolaimus</taxon>
    </lineage>
</organism>
<reference evidence="2" key="1">
    <citation type="submission" date="2022-11" db="UniProtKB">
        <authorList>
            <consortium name="WormBaseParasite"/>
        </authorList>
    </citation>
    <scope>IDENTIFICATION</scope>
</reference>
<name>A0AC35FIS0_9BILA</name>
<dbReference type="Proteomes" id="UP000887580">
    <property type="component" value="Unplaced"/>
</dbReference>
<proteinExistence type="predicted"/>
<evidence type="ECO:0000313" key="1">
    <source>
        <dbReference type="Proteomes" id="UP000887580"/>
    </source>
</evidence>
<sequence>MVAMLLLILLSFILSFSDSDSDHATVATNSTLSYPNKTIPTNSNDDSFRVTSIPKVLNWTHTGDQYFIIFDELKFDPDFMYVCVYKNKITTFVKPLLKEDIYGFCNTEIKNENEFIFAKCQKKFIKNDEIDCDQEYFVENKKEKNPYLPKNETKNVATESETNYILWFLIISGAGCLSNLGAEFFSYTFFTYVKPLASNLYIRYIQVPTDENT</sequence>
<protein>
    <submittedName>
        <fullName evidence="2">Uncharacterized protein</fullName>
    </submittedName>
</protein>
<dbReference type="WBParaSite" id="PS1159_v2.g17959.t1">
    <property type="protein sequence ID" value="PS1159_v2.g17959.t1"/>
    <property type="gene ID" value="PS1159_v2.g17959"/>
</dbReference>
<evidence type="ECO:0000313" key="2">
    <source>
        <dbReference type="WBParaSite" id="PS1159_v2.g17959.t1"/>
    </source>
</evidence>